<gene>
    <name evidence="15" type="primary">araD</name>
    <name evidence="15" type="ORF">CBF27_01355</name>
</gene>
<feature type="domain" description="Class II aldolase/adducin N-terminal" evidence="14">
    <location>
        <begin position="3"/>
        <end position="194"/>
    </location>
</feature>
<evidence type="ECO:0000256" key="12">
    <source>
        <dbReference type="ARBA" id="ARBA00060520"/>
    </source>
</evidence>
<evidence type="ECO:0000256" key="2">
    <source>
        <dbReference type="ARBA" id="ARBA00001947"/>
    </source>
</evidence>
<accession>A0A430B3B5</accession>
<keyword evidence="7" id="KW-0054">Arabinose catabolism</keyword>
<dbReference type="EC" id="5.1.3.4" evidence="4"/>
<reference evidence="15 16" key="1">
    <citation type="submission" date="2017-05" db="EMBL/GenBank/DDBJ databases">
        <title>Vagococcus spp. assemblies.</title>
        <authorList>
            <person name="Gulvik C.A."/>
        </authorList>
    </citation>
    <scope>NUCLEOTIDE SEQUENCE [LARGE SCALE GENOMIC DNA]</scope>
    <source>
        <strain evidence="15 16">LMG 24798</strain>
    </source>
</reference>
<dbReference type="Gene3D" id="3.40.225.10">
    <property type="entry name" value="Class II aldolase/adducin N-terminal domain"/>
    <property type="match status" value="1"/>
</dbReference>
<comment type="caution">
    <text evidence="15">The sequence shown here is derived from an EMBL/GenBank/DDBJ whole genome shotgun (WGS) entry which is preliminary data.</text>
</comment>
<keyword evidence="8" id="KW-0413">Isomerase</keyword>
<dbReference type="GO" id="GO:0046872">
    <property type="term" value="F:metal ion binding"/>
    <property type="evidence" value="ECO:0007669"/>
    <property type="project" value="UniProtKB-KW"/>
</dbReference>
<comment type="similarity">
    <text evidence="3">Belongs to the aldolase class II family. AraD/FucA subfamily.</text>
</comment>
<organism evidence="15 16">
    <name type="scientific">Vagococcus acidifermentans</name>
    <dbReference type="NCBI Taxonomy" id="564710"/>
    <lineage>
        <taxon>Bacteria</taxon>
        <taxon>Bacillati</taxon>
        <taxon>Bacillota</taxon>
        <taxon>Bacilli</taxon>
        <taxon>Lactobacillales</taxon>
        <taxon>Enterococcaceae</taxon>
        <taxon>Vagococcus</taxon>
    </lineage>
</organism>
<comment type="pathway">
    <text evidence="12">Carbohydrate degradation; L-arabinose degradation via L-ribulose; D-xylulose 5-phosphate from L-arabinose (bacterial route): step 3/3.</text>
</comment>
<evidence type="ECO:0000313" key="15">
    <source>
        <dbReference type="EMBL" id="RSU14820.1"/>
    </source>
</evidence>
<dbReference type="InterPro" id="IPR036409">
    <property type="entry name" value="Aldolase_II/adducin_N_sf"/>
</dbReference>
<dbReference type="GO" id="GO:0005829">
    <property type="term" value="C:cytosol"/>
    <property type="evidence" value="ECO:0007669"/>
    <property type="project" value="TreeGrafter"/>
</dbReference>
<evidence type="ECO:0000256" key="10">
    <source>
        <dbReference type="ARBA" id="ARBA00032206"/>
    </source>
</evidence>
<comment type="cofactor">
    <cofactor evidence="2">
        <name>Zn(2+)</name>
        <dbReference type="ChEBI" id="CHEBI:29105"/>
    </cofactor>
</comment>
<dbReference type="PANTHER" id="PTHR22789">
    <property type="entry name" value="FUCULOSE PHOSPHATE ALDOLASE"/>
    <property type="match status" value="1"/>
</dbReference>
<dbReference type="GO" id="GO:0019568">
    <property type="term" value="P:arabinose catabolic process"/>
    <property type="evidence" value="ECO:0007669"/>
    <property type="project" value="UniProtKB-KW"/>
</dbReference>
<dbReference type="FunFam" id="3.40.225.10:FF:000001">
    <property type="entry name" value="L-ribulose-5-phosphate 4-epimerase UlaF"/>
    <property type="match status" value="1"/>
</dbReference>
<proteinExistence type="inferred from homology"/>
<comment type="function">
    <text evidence="11">Involved in the degradation of L-arabinose. Catalyzes the interconversion of L-ribulose 5-phosphate (LRu5P) and D-xylulose 5-phosphate (D-Xu5P) via a retroaldol/aldol mechanism (carbon-carbon bond cleavage analogous to a class II aldolase reaction).</text>
</comment>
<evidence type="ECO:0000256" key="4">
    <source>
        <dbReference type="ARBA" id="ARBA00013186"/>
    </source>
</evidence>
<sequence>MKQRVFEANLALPDAGLIKLTWGNVSEIDREAGVIVIKPSGVPYAEMTAESMVATDLAGVPLDAKGLKPSSDLATHVVLYRHFEKVNAIVHTHSTNAVKWAQARRDIPAYGTTHADTFYGAVPCTRPLSQEEIVSAYEEETGNVIVATFQERHLDPLSCPAVIVSGHGPFTWGKSCQEAVQNSVVLDEVAGMALGTELLNADIASIDQYLLDKHYYRKHGKDAYYGQV</sequence>
<evidence type="ECO:0000256" key="11">
    <source>
        <dbReference type="ARBA" id="ARBA00053542"/>
    </source>
</evidence>
<evidence type="ECO:0000256" key="1">
    <source>
        <dbReference type="ARBA" id="ARBA00001726"/>
    </source>
</evidence>
<dbReference type="InterPro" id="IPR001303">
    <property type="entry name" value="Aldolase_II/adducin_N"/>
</dbReference>
<keyword evidence="5" id="KW-0479">Metal-binding</keyword>
<dbReference type="Proteomes" id="UP000286773">
    <property type="component" value="Unassembled WGS sequence"/>
</dbReference>
<evidence type="ECO:0000313" key="16">
    <source>
        <dbReference type="Proteomes" id="UP000286773"/>
    </source>
</evidence>
<dbReference type="GO" id="GO:0016832">
    <property type="term" value="F:aldehyde-lyase activity"/>
    <property type="evidence" value="ECO:0007669"/>
    <property type="project" value="TreeGrafter"/>
</dbReference>
<evidence type="ECO:0000256" key="3">
    <source>
        <dbReference type="ARBA" id="ARBA00010037"/>
    </source>
</evidence>
<dbReference type="NCBIfam" id="NF006047">
    <property type="entry name" value="PRK08193.1"/>
    <property type="match status" value="1"/>
</dbReference>
<keyword evidence="9" id="KW-0119">Carbohydrate metabolism</keyword>
<dbReference type="EMBL" id="NGKC01000001">
    <property type="protein sequence ID" value="RSU14820.1"/>
    <property type="molecule type" value="Genomic_DNA"/>
</dbReference>
<evidence type="ECO:0000256" key="5">
    <source>
        <dbReference type="ARBA" id="ARBA00022723"/>
    </source>
</evidence>
<dbReference type="AlphaFoldDB" id="A0A430B3B5"/>
<dbReference type="RefSeq" id="WP_126811935.1">
    <property type="nucleotide sequence ID" value="NZ_NGKC01000001.1"/>
</dbReference>
<dbReference type="SMART" id="SM01007">
    <property type="entry name" value="Aldolase_II"/>
    <property type="match status" value="1"/>
</dbReference>
<dbReference type="InterPro" id="IPR050197">
    <property type="entry name" value="Aldolase_class_II_sugar_metab"/>
</dbReference>
<dbReference type="Pfam" id="PF00596">
    <property type="entry name" value="Aldolase_II"/>
    <property type="match status" value="1"/>
</dbReference>
<dbReference type="OrthoDB" id="9786287at2"/>
<keyword evidence="16" id="KW-1185">Reference proteome</keyword>
<dbReference type="PANTHER" id="PTHR22789:SF8">
    <property type="entry name" value="L-RIBULOSE-5-PHOSPHATE 4-EPIMERASE SGBE"/>
    <property type="match status" value="1"/>
</dbReference>
<keyword evidence="6" id="KW-0862">Zinc</keyword>
<dbReference type="GO" id="GO:0008742">
    <property type="term" value="F:L-ribulose-phosphate 4-epimerase activity"/>
    <property type="evidence" value="ECO:0007669"/>
    <property type="project" value="UniProtKB-EC"/>
</dbReference>
<evidence type="ECO:0000256" key="13">
    <source>
        <dbReference type="ARBA" id="ARBA00074961"/>
    </source>
</evidence>
<evidence type="ECO:0000256" key="9">
    <source>
        <dbReference type="ARBA" id="ARBA00023277"/>
    </source>
</evidence>
<evidence type="ECO:0000256" key="7">
    <source>
        <dbReference type="ARBA" id="ARBA00022935"/>
    </source>
</evidence>
<protein>
    <recommendedName>
        <fullName evidence="13">L-ribulose-5-phosphate 4-epimerase</fullName>
        <ecNumber evidence="4">5.1.3.4</ecNumber>
    </recommendedName>
    <alternativeName>
        <fullName evidence="10">Phosphoribulose isomerase</fullName>
    </alternativeName>
</protein>
<evidence type="ECO:0000256" key="8">
    <source>
        <dbReference type="ARBA" id="ARBA00023235"/>
    </source>
</evidence>
<dbReference type="SUPFAM" id="SSF53639">
    <property type="entry name" value="AraD/HMP-PK domain-like"/>
    <property type="match status" value="1"/>
</dbReference>
<evidence type="ECO:0000256" key="6">
    <source>
        <dbReference type="ARBA" id="ARBA00022833"/>
    </source>
</evidence>
<evidence type="ECO:0000259" key="14">
    <source>
        <dbReference type="SMART" id="SM01007"/>
    </source>
</evidence>
<comment type="catalytic activity">
    <reaction evidence="1">
        <text>L-ribulose 5-phosphate = D-xylulose 5-phosphate</text>
        <dbReference type="Rhea" id="RHEA:22368"/>
        <dbReference type="ChEBI" id="CHEBI:57737"/>
        <dbReference type="ChEBI" id="CHEBI:58226"/>
        <dbReference type="EC" id="5.1.3.4"/>
    </reaction>
</comment>
<name>A0A430B3B5_9ENTE</name>